<organism evidence="2 3">
    <name type="scientific">Lithohypha guttulata</name>
    <dbReference type="NCBI Taxonomy" id="1690604"/>
    <lineage>
        <taxon>Eukaryota</taxon>
        <taxon>Fungi</taxon>
        <taxon>Dikarya</taxon>
        <taxon>Ascomycota</taxon>
        <taxon>Pezizomycotina</taxon>
        <taxon>Eurotiomycetes</taxon>
        <taxon>Chaetothyriomycetidae</taxon>
        <taxon>Chaetothyriales</taxon>
        <taxon>Trichomeriaceae</taxon>
        <taxon>Lithohypha</taxon>
    </lineage>
</organism>
<name>A0AAN7SYG3_9EURO</name>
<evidence type="ECO:0008006" key="4">
    <source>
        <dbReference type="Google" id="ProtNLM"/>
    </source>
</evidence>
<accession>A0AAN7SYG3</accession>
<evidence type="ECO:0000256" key="1">
    <source>
        <dbReference type="ARBA" id="ARBA00007068"/>
    </source>
</evidence>
<dbReference type="PANTHER" id="PTHR36512">
    <property type="entry name" value="D-AMINOPEPTIDASE"/>
    <property type="match status" value="1"/>
</dbReference>
<comment type="caution">
    <text evidence="2">The sequence shown here is derived from an EMBL/GenBank/DDBJ whole genome shotgun (WGS) entry which is preliminary data.</text>
</comment>
<dbReference type="AlphaFoldDB" id="A0AAN7SYG3"/>
<dbReference type="InterPro" id="IPR016117">
    <property type="entry name" value="ArgJ-like_dom_sf"/>
</dbReference>
<reference evidence="2 3" key="1">
    <citation type="submission" date="2023-08" db="EMBL/GenBank/DDBJ databases">
        <title>Black Yeasts Isolated from many extreme environments.</title>
        <authorList>
            <person name="Coleine C."/>
            <person name="Stajich J.E."/>
            <person name="Selbmann L."/>
        </authorList>
    </citation>
    <scope>NUCLEOTIDE SEQUENCE [LARGE SCALE GENOMIC DNA]</scope>
    <source>
        <strain evidence="2 3">CCFEE 5910</strain>
    </source>
</reference>
<dbReference type="Gene3D" id="3.60.70.12">
    <property type="entry name" value="L-amino peptidase D-ALA esterase/amidase"/>
    <property type="match status" value="1"/>
</dbReference>
<dbReference type="SUPFAM" id="SSF56266">
    <property type="entry name" value="DmpA/ArgJ-like"/>
    <property type="match status" value="1"/>
</dbReference>
<proteinExistence type="inferred from homology"/>
<dbReference type="FunFam" id="3.60.70.12:FF:000004">
    <property type="entry name" value="Beta-peptidyl aminopeptidase BapA"/>
    <property type="match status" value="1"/>
</dbReference>
<comment type="similarity">
    <text evidence="1">Belongs to the peptidase S58 family.</text>
</comment>
<dbReference type="Proteomes" id="UP001309876">
    <property type="component" value="Unassembled WGS sequence"/>
</dbReference>
<dbReference type="GO" id="GO:0004177">
    <property type="term" value="F:aminopeptidase activity"/>
    <property type="evidence" value="ECO:0007669"/>
    <property type="project" value="TreeGrafter"/>
</dbReference>
<protein>
    <recommendedName>
        <fullName evidence="4">Aminopeptidase</fullName>
    </recommendedName>
</protein>
<keyword evidence="3" id="KW-1185">Reference proteome</keyword>
<dbReference type="EMBL" id="JAVRRJ010000005">
    <property type="protein sequence ID" value="KAK5084769.1"/>
    <property type="molecule type" value="Genomic_DNA"/>
</dbReference>
<dbReference type="InterPro" id="IPR005321">
    <property type="entry name" value="Peptidase_S58_DmpA"/>
</dbReference>
<evidence type="ECO:0000313" key="2">
    <source>
        <dbReference type="EMBL" id="KAK5084769.1"/>
    </source>
</evidence>
<dbReference type="Pfam" id="PF03576">
    <property type="entry name" value="Peptidase_S58"/>
    <property type="match status" value="1"/>
</dbReference>
<dbReference type="PANTHER" id="PTHR36512:SF3">
    <property type="entry name" value="BLR5678 PROTEIN"/>
    <property type="match status" value="1"/>
</dbReference>
<sequence>MTTMIFTIRDNSLTSDPEMTPSSPRLRVREVLPDLFLGFHATGPLNSLTDVPGVLVHTQSIHRPAGHDPARPVSVINTGVTTILPRRDWFEKGCYSAVFSFNGSGELTGSHWINETGLLNSPIVLTNSFGVGACYDGIYRYAVREYGDKVTGLVDWFLLPVVGETYDGYLNDIGAMPVTADMVVKGIEQASAEKVKEGNTGGGTGMTTMGFKAGTGSASRKVDAIIRGHRTEFTIGALVQSNFGKPRNLRFGPAPVGRILKKEKDEHKNAGNVPERKKDGSIIVILATDAPLHPTQLQRLIKRATVGIARTGGFGSNSSGDIFLAFSTAAEVPREPPIRDGMTPLQAQFTANVELGVDVVQDTTINGLFEAAAEAVEESILNALCMAETMEGPNGARVEAIDLEKLKSIVERYDGGR</sequence>
<evidence type="ECO:0000313" key="3">
    <source>
        <dbReference type="Proteomes" id="UP001309876"/>
    </source>
</evidence>
<gene>
    <name evidence="2" type="ORF">LTR05_005847</name>
</gene>